<dbReference type="UniPathway" id="UPA00068">
    <property type="reaction ID" value="UER00107"/>
</dbReference>
<organism evidence="11 12">
    <name type="scientific">Turneriella parva (strain ATCC BAA-1111 / DSM 21527 / NCTC 11395 / H)</name>
    <name type="common">Leptospira parva</name>
    <dbReference type="NCBI Taxonomy" id="869212"/>
    <lineage>
        <taxon>Bacteria</taxon>
        <taxon>Pseudomonadati</taxon>
        <taxon>Spirochaetota</taxon>
        <taxon>Spirochaetia</taxon>
        <taxon>Leptospirales</taxon>
        <taxon>Leptospiraceae</taxon>
        <taxon>Turneriella</taxon>
    </lineage>
</organism>
<evidence type="ECO:0000256" key="4">
    <source>
        <dbReference type="ARBA" id="ARBA00022679"/>
    </source>
</evidence>
<sequence length="298" mass="31244">MQPAETSSHSLERIGTLLEALPYIQRFAGKTIVIKYGGNAMEKADLSDKFAQDVVLLKLCGIDPVIVHGGGPQINSLLARLGVKSEFVDGHRVTGDAEMEAVEMVLSGDVNKKIVAQIARAGGKAVGISGRDGGLARAERHALEKHEGTKTVHVDLGRVGNVKPEGVNTQMLTALKQGGFIPVIAPVAFDEDGNSLNVNADTMAGAIASALGAEKLLLLTDTSGVMHEGKTLTRLTPADVERLKNEAVISGGMIPKTDCAVSAVEHGVTAAHIIDGRVPHALLLEIFTDTGVGTMILR</sequence>
<evidence type="ECO:0000256" key="9">
    <source>
        <dbReference type="HAMAP-Rule" id="MF_00082"/>
    </source>
</evidence>
<dbReference type="InterPro" id="IPR041727">
    <property type="entry name" value="NAGK-C"/>
</dbReference>
<evidence type="ECO:0000256" key="8">
    <source>
        <dbReference type="ARBA" id="ARBA00048141"/>
    </source>
</evidence>
<dbReference type="GO" id="GO:0005737">
    <property type="term" value="C:cytoplasm"/>
    <property type="evidence" value="ECO:0007669"/>
    <property type="project" value="UniProtKB-SubCell"/>
</dbReference>
<dbReference type="SUPFAM" id="SSF53633">
    <property type="entry name" value="Carbamate kinase-like"/>
    <property type="match status" value="1"/>
</dbReference>
<feature type="site" description="Transition state stabilizer" evidence="9">
    <location>
        <position position="35"/>
    </location>
</feature>
<dbReference type="PATRIC" id="fig|869212.3.peg.2809"/>
<dbReference type="CDD" id="cd04250">
    <property type="entry name" value="AAK_NAGK-C"/>
    <property type="match status" value="1"/>
</dbReference>
<comment type="catalytic activity">
    <reaction evidence="8 9">
        <text>N-acetyl-L-glutamate + ATP = N-acetyl-L-glutamyl 5-phosphate + ADP</text>
        <dbReference type="Rhea" id="RHEA:14629"/>
        <dbReference type="ChEBI" id="CHEBI:30616"/>
        <dbReference type="ChEBI" id="CHEBI:44337"/>
        <dbReference type="ChEBI" id="CHEBI:57936"/>
        <dbReference type="ChEBI" id="CHEBI:456216"/>
        <dbReference type="EC" id="2.7.2.8"/>
    </reaction>
</comment>
<evidence type="ECO:0000313" key="12">
    <source>
        <dbReference type="Proteomes" id="UP000006048"/>
    </source>
</evidence>
<dbReference type="InterPro" id="IPR037528">
    <property type="entry name" value="ArgB"/>
</dbReference>
<dbReference type="NCBIfam" id="TIGR00761">
    <property type="entry name" value="argB"/>
    <property type="match status" value="1"/>
</dbReference>
<evidence type="ECO:0000256" key="3">
    <source>
        <dbReference type="ARBA" id="ARBA00022605"/>
    </source>
</evidence>
<feature type="binding site" evidence="9">
    <location>
        <begin position="70"/>
        <end position="71"/>
    </location>
    <ligand>
        <name>substrate</name>
    </ligand>
</feature>
<dbReference type="OrthoDB" id="9803155at2"/>
<dbReference type="InterPro" id="IPR004662">
    <property type="entry name" value="AcgluKinase_fam"/>
</dbReference>
<evidence type="ECO:0000256" key="5">
    <source>
        <dbReference type="ARBA" id="ARBA00022741"/>
    </source>
</evidence>
<dbReference type="InterPro" id="IPR036393">
    <property type="entry name" value="AceGlu_kinase-like_sf"/>
</dbReference>
<dbReference type="Proteomes" id="UP000006048">
    <property type="component" value="Chromosome"/>
</dbReference>
<comment type="subcellular location">
    <subcellularLocation>
        <location evidence="9">Cytoplasm</location>
    </subcellularLocation>
</comment>
<proteinExistence type="inferred from homology"/>
<feature type="binding site" evidence="9">
    <location>
        <position position="92"/>
    </location>
    <ligand>
        <name>substrate</name>
    </ligand>
</feature>
<evidence type="ECO:0000256" key="7">
    <source>
        <dbReference type="ARBA" id="ARBA00022840"/>
    </source>
</evidence>
<keyword evidence="7 9" id="KW-0067">ATP-binding</keyword>
<dbReference type="PANTHER" id="PTHR23342">
    <property type="entry name" value="N-ACETYLGLUTAMATE SYNTHASE"/>
    <property type="match status" value="1"/>
</dbReference>
<dbReference type="InterPro" id="IPR001048">
    <property type="entry name" value="Asp/Glu/Uridylate_kinase"/>
</dbReference>
<comment type="pathway">
    <text evidence="1 9">Amino-acid biosynthesis; L-arginine biosynthesis; N(2)-acetyl-L-ornithine from L-glutamate: step 2/4.</text>
</comment>
<dbReference type="KEGG" id="tpx:Turpa_2787"/>
<keyword evidence="12" id="KW-1185">Reference proteome</keyword>
<comment type="similarity">
    <text evidence="9">Belongs to the acetylglutamate kinase family. ArgB subfamily.</text>
</comment>
<accession>I4B819</accession>
<feature type="site" description="Transition state stabilizer" evidence="9">
    <location>
        <position position="256"/>
    </location>
</feature>
<reference evidence="11 12" key="1">
    <citation type="submission" date="2012-06" db="EMBL/GenBank/DDBJ databases">
        <title>The complete chromosome of genome of Turneriella parva DSM 21527.</title>
        <authorList>
            <consortium name="US DOE Joint Genome Institute (JGI-PGF)"/>
            <person name="Lucas S."/>
            <person name="Han J."/>
            <person name="Lapidus A."/>
            <person name="Bruce D."/>
            <person name="Goodwin L."/>
            <person name="Pitluck S."/>
            <person name="Peters L."/>
            <person name="Kyrpides N."/>
            <person name="Mavromatis K."/>
            <person name="Ivanova N."/>
            <person name="Mikhailova N."/>
            <person name="Chertkov O."/>
            <person name="Detter J.C."/>
            <person name="Tapia R."/>
            <person name="Han C."/>
            <person name="Land M."/>
            <person name="Hauser L."/>
            <person name="Markowitz V."/>
            <person name="Cheng J.-F."/>
            <person name="Hugenholtz P."/>
            <person name="Woyke T."/>
            <person name="Wu D."/>
            <person name="Gronow S."/>
            <person name="Wellnitz S."/>
            <person name="Brambilla E."/>
            <person name="Klenk H.-P."/>
            <person name="Eisen J.A."/>
        </authorList>
    </citation>
    <scope>NUCLEOTIDE SEQUENCE [LARGE SCALE GENOMIC DNA]</scope>
    <source>
        <strain evidence="12">ATCC BAA-1111 / DSM 21527 / NCTC 11395 / H</strain>
    </source>
</reference>
<dbReference type="Gene3D" id="3.40.1160.10">
    <property type="entry name" value="Acetylglutamate kinase-like"/>
    <property type="match status" value="1"/>
</dbReference>
<keyword evidence="4 9" id="KW-0808">Transferase</keyword>
<dbReference type="EMBL" id="CP002959">
    <property type="protein sequence ID" value="AFM13426.1"/>
    <property type="molecule type" value="Genomic_DNA"/>
</dbReference>
<dbReference type="Pfam" id="PF00696">
    <property type="entry name" value="AA_kinase"/>
    <property type="match status" value="1"/>
</dbReference>
<name>I4B819_TURPD</name>
<gene>
    <name evidence="9" type="primary">argB</name>
    <name evidence="11" type="ordered locus">Turpa_2787</name>
</gene>
<dbReference type="HAMAP" id="MF_00082">
    <property type="entry name" value="ArgB"/>
    <property type="match status" value="1"/>
</dbReference>
<dbReference type="PIRSF" id="PIRSF000728">
    <property type="entry name" value="NAGK"/>
    <property type="match status" value="1"/>
</dbReference>
<dbReference type="AlphaFoldDB" id="I4B819"/>
<evidence type="ECO:0000256" key="6">
    <source>
        <dbReference type="ARBA" id="ARBA00022777"/>
    </source>
</evidence>
<dbReference type="EC" id="2.7.2.8" evidence="9"/>
<dbReference type="HOGENOM" id="CLU_053680_0_0_12"/>
<keyword evidence="2 9" id="KW-0055">Arginine biosynthesis</keyword>
<dbReference type="FunFam" id="3.40.1160.10:FF:000004">
    <property type="entry name" value="Acetylglutamate kinase"/>
    <property type="match status" value="1"/>
</dbReference>
<feature type="binding site" evidence="9">
    <location>
        <position position="197"/>
    </location>
    <ligand>
        <name>substrate</name>
    </ligand>
</feature>
<keyword evidence="3 9" id="KW-0028">Amino-acid biosynthesis</keyword>
<dbReference type="GO" id="GO:0005524">
    <property type="term" value="F:ATP binding"/>
    <property type="evidence" value="ECO:0007669"/>
    <property type="project" value="UniProtKB-UniRule"/>
</dbReference>
<feature type="domain" description="Aspartate/glutamate/uridylate kinase" evidence="10">
    <location>
        <begin position="30"/>
        <end position="275"/>
    </location>
</feature>
<evidence type="ECO:0000259" key="10">
    <source>
        <dbReference type="Pfam" id="PF00696"/>
    </source>
</evidence>
<evidence type="ECO:0000256" key="2">
    <source>
        <dbReference type="ARBA" id="ARBA00022571"/>
    </source>
</evidence>
<protein>
    <recommendedName>
        <fullName evidence="9">Acetylglutamate kinase</fullName>
        <ecNumber evidence="9">2.7.2.8</ecNumber>
    </recommendedName>
    <alternativeName>
        <fullName evidence="9">N-acetyl-L-glutamate 5-phosphotransferase</fullName>
    </alternativeName>
    <alternativeName>
        <fullName evidence="9">NAG kinase</fullName>
        <shortName evidence="9">NAGK</shortName>
    </alternativeName>
</protein>
<comment type="function">
    <text evidence="9">Catalyzes the ATP-dependent phosphorylation of N-acetyl-L-glutamate.</text>
</comment>
<keyword evidence="5 9" id="KW-0547">Nucleotide-binding</keyword>
<evidence type="ECO:0000256" key="1">
    <source>
        <dbReference type="ARBA" id="ARBA00004828"/>
    </source>
</evidence>
<dbReference type="RefSeq" id="WP_014803928.1">
    <property type="nucleotide sequence ID" value="NC_018020.1"/>
</dbReference>
<dbReference type="PANTHER" id="PTHR23342:SF0">
    <property type="entry name" value="N-ACETYLGLUTAMATE SYNTHASE, MITOCHONDRIAL"/>
    <property type="match status" value="1"/>
</dbReference>
<dbReference type="STRING" id="869212.Turpa_2787"/>
<keyword evidence="9" id="KW-0963">Cytoplasm</keyword>
<dbReference type="GO" id="GO:0003991">
    <property type="term" value="F:acetylglutamate kinase activity"/>
    <property type="evidence" value="ECO:0007669"/>
    <property type="project" value="UniProtKB-UniRule"/>
</dbReference>
<dbReference type="GO" id="GO:0042450">
    <property type="term" value="P:L-arginine biosynthetic process via ornithine"/>
    <property type="evidence" value="ECO:0007669"/>
    <property type="project" value="UniProtKB-UniRule"/>
</dbReference>
<keyword evidence="6 9" id="KW-0418">Kinase</keyword>
<evidence type="ECO:0000313" key="11">
    <source>
        <dbReference type="EMBL" id="AFM13426.1"/>
    </source>
</evidence>